<dbReference type="HOGENOM" id="CLU_083287_20_2_11"/>
<feature type="domain" description="HTH marR-type" evidence="1">
    <location>
        <begin position="5"/>
        <end position="139"/>
    </location>
</feature>
<dbReference type="Gene3D" id="1.10.10.10">
    <property type="entry name" value="Winged helix-like DNA-binding domain superfamily/Winged helix DNA-binding domain"/>
    <property type="match status" value="1"/>
</dbReference>
<dbReference type="InterPro" id="IPR039422">
    <property type="entry name" value="MarR/SlyA-like"/>
</dbReference>
<dbReference type="KEGG" id="sct:SCAT_1568"/>
<dbReference type="RefSeq" id="WP_014142326.1">
    <property type="nucleotide sequence ID" value="NC_016111.1"/>
</dbReference>
<organism evidence="2 3">
    <name type="scientific">Streptantibioticus cattleyicolor (strain ATCC 35852 / DSM 46488 / JCM 4925 / NBRC 14057 / NRRL 8057)</name>
    <name type="common">Streptomyces cattleya</name>
    <dbReference type="NCBI Taxonomy" id="1003195"/>
    <lineage>
        <taxon>Bacteria</taxon>
        <taxon>Bacillati</taxon>
        <taxon>Actinomycetota</taxon>
        <taxon>Actinomycetes</taxon>
        <taxon>Kitasatosporales</taxon>
        <taxon>Streptomycetaceae</taxon>
        <taxon>Streptantibioticus</taxon>
    </lineage>
</organism>
<accession>G8WN97</accession>
<proteinExistence type="predicted"/>
<dbReference type="PROSITE" id="PS50995">
    <property type="entry name" value="HTH_MARR_2"/>
    <property type="match status" value="1"/>
</dbReference>
<dbReference type="InterPro" id="IPR036388">
    <property type="entry name" value="WH-like_DNA-bd_sf"/>
</dbReference>
<evidence type="ECO:0000259" key="1">
    <source>
        <dbReference type="PROSITE" id="PS50995"/>
    </source>
</evidence>
<sequence length="139" mass="15254">MSDEAADLAGEVWRSLRELVLDRNDRRKQAAESAGLTFNRVKALIRIAAEPLTLRALAEYLVIDAPYTTVVVDDLVKRGLAERLAHPQDRRAKLVHATAAGRRVARRAAAVMDTPPDALLALDPEELAVLDRILGKLLA</sequence>
<dbReference type="PRINTS" id="PR00598">
    <property type="entry name" value="HTHMARR"/>
</dbReference>
<keyword evidence="3" id="KW-1185">Reference proteome</keyword>
<reference evidence="3" key="1">
    <citation type="submission" date="2011-12" db="EMBL/GenBank/DDBJ databases">
        <title>Complete genome sequence of Streptomyces cattleya strain DSM 46488.</title>
        <authorList>
            <person name="Ou H.-Y."/>
            <person name="Li P."/>
            <person name="Zhao C."/>
            <person name="O'Hagan D."/>
            <person name="Deng Z."/>
        </authorList>
    </citation>
    <scope>NUCLEOTIDE SEQUENCE [LARGE SCALE GENOMIC DNA]</scope>
    <source>
        <strain evidence="3">ATCC 35852 / DSM 46488 / JCM 4925 / NBRC 14057 / NRRL 8057</strain>
    </source>
</reference>
<dbReference type="InterPro" id="IPR000835">
    <property type="entry name" value="HTH_MarR-typ"/>
</dbReference>
<protein>
    <submittedName>
        <fullName evidence="2">Transcriptional regulator, MarR family</fullName>
    </submittedName>
</protein>
<dbReference type="OrthoDB" id="4807076at2"/>
<dbReference type="STRING" id="1003195.SCATT_15710"/>
<dbReference type="InterPro" id="IPR036390">
    <property type="entry name" value="WH_DNA-bd_sf"/>
</dbReference>
<dbReference type="Pfam" id="PF12802">
    <property type="entry name" value="MarR_2"/>
    <property type="match status" value="1"/>
</dbReference>
<name>F8JP01_STREN</name>
<dbReference type="SMART" id="SM00347">
    <property type="entry name" value="HTH_MARR"/>
    <property type="match status" value="1"/>
</dbReference>
<accession>F8JP01</accession>
<dbReference type="GO" id="GO:0003700">
    <property type="term" value="F:DNA-binding transcription factor activity"/>
    <property type="evidence" value="ECO:0007669"/>
    <property type="project" value="InterPro"/>
</dbReference>
<dbReference type="PANTHER" id="PTHR33164">
    <property type="entry name" value="TRANSCRIPTIONAL REGULATOR, MARR FAMILY"/>
    <property type="match status" value="1"/>
</dbReference>
<dbReference type="EMBL" id="CP003219">
    <property type="protein sequence ID" value="AEW93942.1"/>
    <property type="molecule type" value="Genomic_DNA"/>
</dbReference>
<dbReference type="KEGG" id="scy:SCATT_15710"/>
<dbReference type="eggNOG" id="COG1846">
    <property type="taxonomic scope" value="Bacteria"/>
</dbReference>
<evidence type="ECO:0000313" key="2">
    <source>
        <dbReference type="EMBL" id="AEW93942.1"/>
    </source>
</evidence>
<dbReference type="Proteomes" id="UP000007842">
    <property type="component" value="Chromosome"/>
</dbReference>
<dbReference type="AlphaFoldDB" id="F8JP01"/>
<evidence type="ECO:0000313" key="3">
    <source>
        <dbReference type="Proteomes" id="UP000007842"/>
    </source>
</evidence>
<dbReference type="PANTHER" id="PTHR33164:SF43">
    <property type="entry name" value="HTH-TYPE TRANSCRIPTIONAL REPRESSOR YETL"/>
    <property type="match status" value="1"/>
</dbReference>
<gene>
    <name evidence="2" type="ordered locus">SCATT_15710</name>
</gene>
<dbReference type="PATRIC" id="fig|1003195.11.peg.3140"/>
<dbReference type="SUPFAM" id="SSF46785">
    <property type="entry name" value="Winged helix' DNA-binding domain"/>
    <property type="match status" value="1"/>
</dbReference>
<dbReference type="GO" id="GO:0006950">
    <property type="term" value="P:response to stress"/>
    <property type="evidence" value="ECO:0007669"/>
    <property type="project" value="TreeGrafter"/>
</dbReference>